<gene>
    <name evidence="12" type="primary">tpiA</name>
    <name evidence="14" type="ORF">C1706_07640</name>
</gene>
<evidence type="ECO:0000256" key="1">
    <source>
        <dbReference type="ARBA" id="ARBA00000474"/>
    </source>
</evidence>
<dbReference type="GO" id="GO:0006094">
    <property type="term" value="P:gluconeogenesis"/>
    <property type="evidence" value="ECO:0007669"/>
    <property type="project" value="UniProtKB-UniRule"/>
</dbReference>
<keyword evidence="10 12" id="KW-0413">Isomerase</keyword>
<feature type="active site" description="Proton acceptor" evidence="12">
    <location>
        <position position="209"/>
    </location>
</feature>
<comment type="catalytic activity">
    <reaction evidence="1 12 13">
        <text>D-glyceraldehyde 3-phosphate = dihydroxyacetone phosphate</text>
        <dbReference type="Rhea" id="RHEA:18585"/>
        <dbReference type="ChEBI" id="CHEBI:57642"/>
        <dbReference type="ChEBI" id="CHEBI:59776"/>
        <dbReference type="EC" id="5.3.1.1"/>
    </reaction>
</comment>
<dbReference type="EMBL" id="PPCV01000004">
    <property type="protein sequence ID" value="RXW32406.1"/>
    <property type="molecule type" value="Genomic_DNA"/>
</dbReference>
<evidence type="ECO:0000256" key="10">
    <source>
        <dbReference type="ARBA" id="ARBA00023235"/>
    </source>
</evidence>
<feature type="binding site" evidence="12">
    <location>
        <position position="215"/>
    </location>
    <ligand>
        <name>substrate</name>
    </ligand>
</feature>
<dbReference type="GO" id="GO:0004807">
    <property type="term" value="F:triose-phosphate isomerase activity"/>
    <property type="evidence" value="ECO:0007669"/>
    <property type="project" value="UniProtKB-UniRule"/>
</dbReference>
<dbReference type="GO" id="GO:0046166">
    <property type="term" value="P:glyceraldehyde-3-phosphate biosynthetic process"/>
    <property type="evidence" value="ECO:0007669"/>
    <property type="project" value="TreeGrafter"/>
</dbReference>
<keyword evidence="9 12" id="KW-0324">Glycolysis</keyword>
<feature type="binding site" evidence="12">
    <location>
        <position position="255"/>
    </location>
    <ligand>
        <name>substrate</name>
    </ligand>
</feature>
<evidence type="ECO:0000256" key="5">
    <source>
        <dbReference type="ARBA" id="ARBA00011940"/>
    </source>
</evidence>
<evidence type="ECO:0000256" key="12">
    <source>
        <dbReference type="HAMAP-Rule" id="MF_00147"/>
    </source>
</evidence>
<evidence type="ECO:0000256" key="4">
    <source>
        <dbReference type="ARBA" id="ARBA00011738"/>
    </source>
</evidence>
<evidence type="ECO:0000256" key="2">
    <source>
        <dbReference type="ARBA" id="ARBA00004742"/>
    </source>
</evidence>
<evidence type="ECO:0000313" key="14">
    <source>
        <dbReference type="EMBL" id="RXW32406.1"/>
    </source>
</evidence>
<evidence type="ECO:0000256" key="6">
    <source>
        <dbReference type="ARBA" id="ARBA00019397"/>
    </source>
</evidence>
<dbReference type="InterPro" id="IPR020861">
    <property type="entry name" value="Triosephosphate_isomerase_AS"/>
</dbReference>
<feature type="active site" description="Electrophile" evidence="12">
    <location>
        <position position="137"/>
    </location>
</feature>
<dbReference type="UniPathway" id="UPA00138"/>
<dbReference type="PROSITE" id="PS00171">
    <property type="entry name" value="TIM_1"/>
    <property type="match status" value="1"/>
</dbReference>
<comment type="function">
    <text evidence="11 12">Involved in the gluconeogenesis. Catalyzes stereospecifically the conversion of dihydroxyacetone phosphate (DHAP) to D-glyceraldehyde-3-phosphate (G3P).</text>
</comment>
<comment type="subunit">
    <text evidence="4 12 13">Homodimer.</text>
</comment>
<reference evidence="14 15" key="1">
    <citation type="submission" date="2018-01" db="EMBL/GenBank/DDBJ databases">
        <title>Lactibacter flavus gen. nov., sp. nov., a novel bacterium of the family Propionibacteriaceae isolated from raw milk and dairy products.</title>
        <authorList>
            <person name="Wenning M."/>
            <person name="Breitenwieser F."/>
            <person name="Huptas C."/>
            <person name="von Neubeck M."/>
            <person name="Busse H.-J."/>
            <person name="Scherer S."/>
        </authorList>
    </citation>
    <scope>NUCLEOTIDE SEQUENCE [LARGE SCALE GENOMIC DNA]</scope>
    <source>
        <strain evidence="14 15">VG341</strain>
    </source>
</reference>
<dbReference type="GO" id="GO:0005829">
    <property type="term" value="C:cytosol"/>
    <property type="evidence" value="ECO:0007669"/>
    <property type="project" value="TreeGrafter"/>
</dbReference>
<comment type="pathway">
    <text evidence="2 12 13">Carbohydrate biosynthesis; gluconeogenesis.</text>
</comment>
<evidence type="ECO:0000256" key="8">
    <source>
        <dbReference type="ARBA" id="ARBA00022490"/>
    </source>
</evidence>
<dbReference type="InterPro" id="IPR022896">
    <property type="entry name" value="TrioseP_Isoase_bac/euk"/>
</dbReference>
<dbReference type="PROSITE" id="PS51440">
    <property type="entry name" value="TIM_2"/>
    <property type="match status" value="1"/>
</dbReference>
<dbReference type="PANTHER" id="PTHR21139">
    <property type="entry name" value="TRIOSEPHOSPHATE ISOMERASE"/>
    <property type="match status" value="1"/>
</dbReference>
<feature type="binding site" evidence="12">
    <location>
        <begin position="45"/>
        <end position="47"/>
    </location>
    <ligand>
        <name>substrate</name>
    </ligand>
</feature>
<dbReference type="HAMAP" id="MF_00147_B">
    <property type="entry name" value="TIM_B"/>
    <property type="match status" value="1"/>
</dbReference>
<sequence length="295" mass="31320">MTSSATSPPVAARRWSTSRASRSRAWTFWKVTDTVSNRTPLIAGNWKMNLNHVEAAGLVQKLAWTLADAKYDPSKSEAALLVPFTDLRTVQTLIEGDKLPLQFGAQDISVHDKGAYTGEVSADMLAKLNCSYVVVGHSERREYHGETDALINEKAKVALAAGITPIICVGEKLDVRKAGEQVPFVLAQIDAVLAGLTAEQVASLVIAYEPVWAIGTGEVATPEDAQEVCGAIRVRVGELLGAEAAEKVRIQYGGSVKAGNVVAIMAQPDVDGALVGGACLVAEEFAQIVLFYAAA</sequence>
<keyword evidence="7 12" id="KW-0312">Gluconeogenesis</keyword>
<dbReference type="AlphaFoldDB" id="A0A4Q2EI81"/>
<dbReference type="Pfam" id="PF00121">
    <property type="entry name" value="TIM"/>
    <property type="match status" value="1"/>
</dbReference>
<evidence type="ECO:0000256" key="13">
    <source>
        <dbReference type="RuleBase" id="RU363013"/>
    </source>
</evidence>
<comment type="subcellular location">
    <subcellularLocation>
        <location evidence="12 13">Cytoplasm</location>
    </subcellularLocation>
</comment>
<organism evidence="14 15">
    <name type="scientific">Propioniciclava flava</name>
    <dbReference type="NCBI Taxonomy" id="2072026"/>
    <lineage>
        <taxon>Bacteria</taxon>
        <taxon>Bacillati</taxon>
        <taxon>Actinomycetota</taxon>
        <taxon>Actinomycetes</taxon>
        <taxon>Propionibacteriales</taxon>
        <taxon>Propionibacteriaceae</taxon>
        <taxon>Propioniciclava</taxon>
    </lineage>
</organism>
<dbReference type="GO" id="GO:0006096">
    <property type="term" value="P:glycolytic process"/>
    <property type="evidence" value="ECO:0007669"/>
    <property type="project" value="UniProtKB-UniRule"/>
</dbReference>
<accession>A0A4Q2EI81</accession>
<dbReference type="EC" id="5.3.1.1" evidence="5 12"/>
<comment type="caution">
    <text evidence="14">The sequence shown here is derived from an EMBL/GenBank/DDBJ whole genome shotgun (WGS) entry which is preliminary data.</text>
</comment>
<protein>
    <recommendedName>
        <fullName evidence="6 12">Triosephosphate isomerase</fullName>
        <shortName evidence="12">TIM</shortName>
        <shortName evidence="12">TPI</shortName>
        <ecNumber evidence="5 12">5.3.1.1</ecNumber>
    </recommendedName>
    <alternativeName>
        <fullName evidence="12">Triose-phosphate isomerase</fullName>
    </alternativeName>
</protein>
<dbReference type="PANTHER" id="PTHR21139:SF42">
    <property type="entry name" value="TRIOSEPHOSPHATE ISOMERASE"/>
    <property type="match status" value="1"/>
</dbReference>
<dbReference type="CDD" id="cd00311">
    <property type="entry name" value="TIM"/>
    <property type="match status" value="1"/>
</dbReference>
<keyword evidence="15" id="KW-1185">Reference proteome</keyword>
<dbReference type="InterPro" id="IPR000652">
    <property type="entry name" value="Triosephosphate_isomerase"/>
</dbReference>
<evidence type="ECO:0000313" key="15">
    <source>
        <dbReference type="Proteomes" id="UP000290624"/>
    </source>
</evidence>
<name>A0A4Q2EI81_9ACTN</name>
<dbReference type="OrthoDB" id="9809429at2"/>
<dbReference type="FunFam" id="3.20.20.70:FF:000020">
    <property type="entry name" value="Triosephosphate isomerase"/>
    <property type="match status" value="1"/>
</dbReference>
<dbReference type="Proteomes" id="UP000290624">
    <property type="component" value="Unassembled WGS sequence"/>
</dbReference>
<dbReference type="UniPathway" id="UPA00109">
    <property type="reaction ID" value="UER00189"/>
</dbReference>
<proteinExistence type="inferred from homology"/>
<keyword evidence="8 12" id="KW-0963">Cytoplasm</keyword>
<dbReference type="GO" id="GO:0019563">
    <property type="term" value="P:glycerol catabolic process"/>
    <property type="evidence" value="ECO:0007669"/>
    <property type="project" value="TreeGrafter"/>
</dbReference>
<evidence type="ECO:0000256" key="7">
    <source>
        <dbReference type="ARBA" id="ARBA00022432"/>
    </source>
</evidence>
<dbReference type="SUPFAM" id="SSF51351">
    <property type="entry name" value="Triosephosphate isomerase (TIM)"/>
    <property type="match status" value="1"/>
</dbReference>
<comment type="similarity">
    <text evidence="3 12 13">Belongs to the triosephosphate isomerase family.</text>
</comment>
<feature type="binding site" evidence="12">
    <location>
        <begin position="276"/>
        <end position="277"/>
    </location>
    <ligand>
        <name>substrate</name>
    </ligand>
</feature>
<comment type="pathway">
    <text evidence="12 13">Carbohydrate degradation; glycolysis; D-glyceraldehyde 3-phosphate from glycerone phosphate: step 1/1.</text>
</comment>
<dbReference type="InterPro" id="IPR035990">
    <property type="entry name" value="TIM_sf"/>
</dbReference>
<evidence type="ECO:0000256" key="9">
    <source>
        <dbReference type="ARBA" id="ARBA00023152"/>
    </source>
</evidence>
<dbReference type="InterPro" id="IPR013785">
    <property type="entry name" value="Aldolase_TIM"/>
</dbReference>
<dbReference type="NCBIfam" id="TIGR00419">
    <property type="entry name" value="tim"/>
    <property type="match status" value="1"/>
</dbReference>
<dbReference type="Gene3D" id="3.20.20.70">
    <property type="entry name" value="Aldolase class I"/>
    <property type="match status" value="1"/>
</dbReference>
<evidence type="ECO:0000256" key="11">
    <source>
        <dbReference type="ARBA" id="ARBA00055680"/>
    </source>
</evidence>
<evidence type="ECO:0000256" key="3">
    <source>
        <dbReference type="ARBA" id="ARBA00007422"/>
    </source>
</evidence>